<accession>B7QK62</accession>
<dbReference type="EMBL" id="DS957126">
    <property type="protein sequence ID" value="EEC19234.1"/>
    <property type="molecule type" value="Genomic_DNA"/>
</dbReference>
<dbReference type="VEuPathDB" id="VectorBase:ISCI023323"/>
<dbReference type="VEuPathDB" id="VectorBase:ISCW023323"/>
<dbReference type="AlphaFoldDB" id="B7QK62"/>
<dbReference type="HOGENOM" id="CLU_3016558_0_0_1"/>
<name>B7QK62_IXOSC</name>
<reference evidence="1 3" key="1">
    <citation type="submission" date="2008-03" db="EMBL/GenBank/DDBJ databases">
        <title>Annotation of Ixodes scapularis.</title>
        <authorList>
            <consortium name="Ixodes scapularis Genome Project Consortium"/>
            <person name="Caler E."/>
            <person name="Hannick L.I."/>
            <person name="Bidwell S."/>
            <person name="Joardar V."/>
            <person name="Thiagarajan M."/>
            <person name="Amedeo P."/>
            <person name="Galinsky K.J."/>
            <person name="Schobel S."/>
            <person name="Inman J."/>
            <person name="Hostetler J."/>
            <person name="Miller J."/>
            <person name="Hammond M."/>
            <person name="Megy K."/>
            <person name="Lawson D."/>
            <person name="Kodira C."/>
            <person name="Sutton G."/>
            <person name="Meyer J."/>
            <person name="Hill C.A."/>
            <person name="Birren B."/>
            <person name="Nene V."/>
            <person name="Collins F."/>
            <person name="Alarcon-Chaidez F."/>
            <person name="Wikel S."/>
            <person name="Strausberg R."/>
        </authorList>
    </citation>
    <scope>NUCLEOTIDE SEQUENCE [LARGE SCALE GENOMIC DNA]</scope>
    <source>
        <strain evidence="3">Wikel</strain>
        <strain evidence="1">Wikel colony</strain>
    </source>
</reference>
<evidence type="ECO:0000313" key="1">
    <source>
        <dbReference type="EMBL" id="EEC19234.1"/>
    </source>
</evidence>
<dbReference type="EMBL" id="ABJB010659204">
    <property type="status" value="NOT_ANNOTATED_CDS"/>
    <property type="molecule type" value="Genomic_DNA"/>
</dbReference>
<dbReference type="EnsemblMetazoa" id="ISCW023323-RA">
    <property type="protein sequence ID" value="ISCW023323-PA"/>
    <property type="gene ID" value="ISCW023323"/>
</dbReference>
<proteinExistence type="predicted"/>
<keyword evidence="3" id="KW-1185">Reference proteome</keyword>
<dbReference type="Proteomes" id="UP000001555">
    <property type="component" value="Unassembled WGS sequence"/>
</dbReference>
<gene>
    <name evidence="1" type="ORF">IscW_ISCW023323</name>
</gene>
<evidence type="ECO:0000313" key="2">
    <source>
        <dbReference type="EnsemblMetazoa" id="ISCW023323-PA"/>
    </source>
</evidence>
<evidence type="ECO:0000313" key="3">
    <source>
        <dbReference type="Proteomes" id="UP000001555"/>
    </source>
</evidence>
<dbReference type="PaxDb" id="6945-B7QK62"/>
<protein>
    <submittedName>
        <fullName evidence="1 2">Uncharacterized protein</fullName>
    </submittedName>
</protein>
<organism>
    <name type="scientific">Ixodes scapularis</name>
    <name type="common">Black-legged tick</name>
    <name type="synonym">Deer tick</name>
    <dbReference type="NCBI Taxonomy" id="6945"/>
    <lineage>
        <taxon>Eukaryota</taxon>
        <taxon>Metazoa</taxon>
        <taxon>Ecdysozoa</taxon>
        <taxon>Arthropoda</taxon>
        <taxon>Chelicerata</taxon>
        <taxon>Arachnida</taxon>
        <taxon>Acari</taxon>
        <taxon>Parasitiformes</taxon>
        <taxon>Ixodida</taxon>
        <taxon>Ixodoidea</taxon>
        <taxon>Ixodidae</taxon>
        <taxon>Ixodinae</taxon>
        <taxon>Ixodes</taxon>
    </lineage>
</organism>
<reference evidence="2" key="2">
    <citation type="submission" date="2020-05" db="UniProtKB">
        <authorList>
            <consortium name="EnsemblMetazoa"/>
        </authorList>
    </citation>
    <scope>IDENTIFICATION</scope>
    <source>
        <strain evidence="2">wikel</strain>
    </source>
</reference>
<sequence>MRPPCACPLCLSTCALLPLLPWTLLTPARCALLVRLLLVLVRKTAQALLVLFRGYT</sequence>
<dbReference type="InParanoid" id="B7QK62"/>